<dbReference type="InterPro" id="IPR013783">
    <property type="entry name" value="Ig-like_fold"/>
</dbReference>
<organism evidence="14 15">
    <name type="scientific">Branchiostoma lanceolatum</name>
    <name type="common">Common lancelet</name>
    <name type="synonym">Amphioxus lanceolatum</name>
    <dbReference type="NCBI Taxonomy" id="7740"/>
    <lineage>
        <taxon>Eukaryota</taxon>
        <taxon>Metazoa</taxon>
        <taxon>Chordata</taxon>
        <taxon>Cephalochordata</taxon>
        <taxon>Leptocardii</taxon>
        <taxon>Amphioxiformes</taxon>
        <taxon>Branchiostomatidae</taxon>
        <taxon>Branchiostoma</taxon>
    </lineage>
</organism>
<dbReference type="GO" id="GO:0016020">
    <property type="term" value="C:membrane"/>
    <property type="evidence" value="ECO:0007669"/>
    <property type="project" value="UniProtKB-SubCell"/>
</dbReference>
<feature type="transmembrane region" description="Helical" evidence="11">
    <location>
        <begin position="1915"/>
        <end position="1939"/>
    </location>
</feature>
<comment type="subcellular location">
    <subcellularLocation>
        <location evidence="1">Membrane</location>
        <topology evidence="1">Multi-pass membrane protein</topology>
    </subcellularLocation>
</comment>
<dbReference type="FunFam" id="2.60.60.20:FF:000022">
    <property type="entry name" value="Uncharacterized protein"/>
    <property type="match status" value="1"/>
</dbReference>
<feature type="transmembrane region" description="Helical" evidence="11">
    <location>
        <begin position="1351"/>
        <end position="1374"/>
    </location>
</feature>
<dbReference type="Pfam" id="PF08016">
    <property type="entry name" value="PKD_channel"/>
    <property type="match status" value="1"/>
</dbReference>
<evidence type="ECO:0000256" key="4">
    <source>
        <dbReference type="ARBA" id="ARBA00022729"/>
    </source>
</evidence>
<evidence type="ECO:0000256" key="6">
    <source>
        <dbReference type="ARBA" id="ARBA00023136"/>
    </source>
</evidence>
<dbReference type="InterPro" id="IPR013122">
    <property type="entry name" value="PKD1_2_channel"/>
</dbReference>
<evidence type="ECO:0000256" key="2">
    <source>
        <dbReference type="ARBA" id="ARBA00007200"/>
    </source>
</evidence>
<keyword evidence="5 11" id="KW-1133">Transmembrane helix</keyword>
<sequence length="2055" mass="230964">MFSPYTEGERKSLTLTTERDSITDLEAVEVTETSLSFQWSPPIASHLAFIVSLATSDGVVHSQRFTYEHSVEFTRLTPATLYTIGVRVLRSDHDPDPVVTLRVSTSIDPPTAFVVSITTTTTLTLTWNEPYATVTWYNITYCACAIDFKGNVDSATTVSLPANTEEYTIQELSPSTVYNISIVAWTLYEASERVMTNGNTDTEAPSELTIVQVTTASVSLSWVPPRQLPDHYVITYAHAFSGQSDAVTIEVDRNVGNIVLSGLSPGTEYTVGISATTELGESEVVDLNAITVTDAPSDVVITRSAVDPASAELSWTAPVAVIMGYTVTFSTSRVRSHRSVSQEESQSILVDRVATDVTLYELLPVQYTVTIRAVGVYADSDEVAVVLEEYIAPTISVTTDMAGELESDSYFDIDGSESFDSEAEDNGETEPTDPSGTELPAEGLGEQLGTEMPRPVEGDLNPPQLKPAIDALEGTVGSTTSVKEVIMDAKNIHPPLSIFTFQKFQDIINGFIKALLEPRSMGELSATLNTFVKLHQRFPHLFKEFEDDVIYVGNRLLQGLESLGALDTESERLSELLRGLFDILGPYITIGDSEESSSHIDGHSIDVDLERHSGDLLESDEDPWLDDVERGASIDAREKKKQEDISRVSAVLTTIDRAANLALRAVKADSRPIELRASGFEAKVMALSKGSARQGGRAFQIGGGSFSLPSLSEEDMKGVDKQVNLKVKSFRDNLFTWDTSLQHTSSPLLELTLLNDNFQTVHYQSEDNYVTITLPRLTNHIPAPQHNVIMAKRKQNKAAHAFDLTSPGYGFLLSLDFNPSNVICRIDLGYGDEPEVSKWDRIQDVVEDVGFKLRSSNNDSKVLLVNRTQVVKGNETVLVPDLAEIGSYHFALRFYGYDSEYEFYGTEYGTTFPMRIEYSMLVTTIGCRFRNETTDQWEDRGCKVSPKSTLTETVCLCNHLTMFATDAFVPPNSINFATVFSKPLHSSGIVLSTVIFLWLVLFVAMLYARLEDIKDRKKWVTSSLPDDNPHDQFKYEITVYTGTARKAGTRSKIAFLLCGEKADTGVRIFDDKKDLFKSGSVNKFLMSTPRDLGSLTHMRIWHDNSGKWEHASWFLGRVKVHDLRTEQMSQFLFNGWLAVEDPEGIDRVIPVASPDELTSLGHLFRTSVRHVLTDKHLWYSILSRPTRSTFSRVERIMCGLSMLFSAMVASAMWYRPSDSAGGQNALRIGPVTLTVTTLYISFMTTLTVFPINFIIVRLFRKTRRNLNAVVPDDDEEEEEESTSTSQDGVVVVTSSPPIMADAGCQTEDSDVIVYDLDEECGMECEVEEEEKKDAEQSSVEVARKKTGLPPWCIYIAWFLAFSVAFVSSFFVVLYSLEWGYKKSEEWFTSFAMSFFQSAFVFEPAKVILITSFLTYLRRKPAEEDGASAMQERYFVQPAKPMDPAELRRRKKLPKENKGRLEVARHHREKQVRMNRVIYETLSLLAFVIVLIVVTEVDRDPNAFYMDRSLRKTFVTGMDQVKTAHDFWKWTEAVLLPGVYFNTWYNGVLGRRVDRLHLHGTVAYRFQPPRLRQLRVSPGHCMVDGSVKSRECTAGFSWNVQESGDFSAGWKPRDPDDNSTGPWTFRPAYELKGLPAFGQLATYPGGGYASIMKKSKIATMKRLEELKNNTWIDRYTRAVMVEFTVYAEGSNLLSSVNLIFEFSTAGAFVPHSTVNTYRLFNYEGSRGIVVIVFQMLFVTLLVYVAIREWEKAAKGKAKYIQDYWNALEIATIVGGFVAVVMYGVREAFSNVAMKDIKDSRYTDNEVFVNFQHIAYWDAIYHYVVDFVVFINIIKFVRLLRYSRRMTVMMTVLATMRTEIIMFFILLFFLFFSFAQLQHLLLGSHVEGFRSVSQSLLHLFPSLLRRYKLEKMVEVELISVGFFAVFFVASFLILVNLLLSIMRRAIAIVKRQIKQEQSRDLEMAEFIRNNFVSWLPLGDKISPPEEGPKYVDKGTSCQAGDLMDLDLLASAELDYVIVKLDELFPEASSVEASGEGGDNKQGKKNIDKEVRFVDSCN</sequence>
<dbReference type="SUPFAM" id="SSF49723">
    <property type="entry name" value="Lipase/lipooxygenase domain (PLAT/LH2 domain)"/>
    <property type="match status" value="1"/>
</dbReference>
<keyword evidence="15" id="KW-1185">Reference proteome</keyword>
<dbReference type="Pfam" id="PF20519">
    <property type="entry name" value="Polycystin_dom"/>
    <property type="match status" value="1"/>
</dbReference>
<proteinExistence type="inferred from homology"/>
<reference evidence="14" key="1">
    <citation type="submission" date="2022-01" db="EMBL/GenBank/DDBJ databases">
        <authorList>
            <person name="Braso-Vives M."/>
        </authorList>
    </citation>
    <scope>NUCLEOTIDE SEQUENCE</scope>
</reference>
<dbReference type="InterPro" id="IPR036392">
    <property type="entry name" value="PLAT/LH2_dom_sf"/>
</dbReference>
<dbReference type="SMART" id="SM00303">
    <property type="entry name" value="GPS"/>
    <property type="match status" value="1"/>
</dbReference>
<evidence type="ECO:0000256" key="7">
    <source>
        <dbReference type="ARBA" id="ARBA00023180"/>
    </source>
</evidence>
<protein>
    <submittedName>
        <fullName evidence="14">PKDREJ protein</fullName>
    </submittedName>
</protein>
<feature type="transmembrane region" description="Helical" evidence="11">
    <location>
        <begin position="1234"/>
        <end position="1256"/>
    </location>
</feature>
<feature type="transmembrane region" description="Helical" evidence="11">
    <location>
        <begin position="1196"/>
        <end position="1214"/>
    </location>
</feature>
<feature type="transmembrane region" description="Helical" evidence="11">
    <location>
        <begin position="1394"/>
        <end position="1416"/>
    </location>
</feature>
<evidence type="ECO:0000256" key="1">
    <source>
        <dbReference type="ARBA" id="ARBA00004141"/>
    </source>
</evidence>
<dbReference type="InterPro" id="IPR003961">
    <property type="entry name" value="FN3_dom"/>
</dbReference>
<feature type="transmembrane region" description="Helical" evidence="11">
    <location>
        <begin position="1476"/>
        <end position="1493"/>
    </location>
</feature>
<keyword evidence="7" id="KW-0325">Glycoprotein</keyword>
<feature type="region of interest" description="Disordered" evidence="10">
    <location>
        <begin position="411"/>
        <end position="452"/>
    </location>
</feature>
<dbReference type="InterPro" id="IPR000203">
    <property type="entry name" value="GPS"/>
</dbReference>
<keyword evidence="3 11" id="KW-0812">Transmembrane</keyword>
<dbReference type="GO" id="GO:0050982">
    <property type="term" value="P:detection of mechanical stimulus"/>
    <property type="evidence" value="ECO:0007669"/>
    <property type="project" value="TreeGrafter"/>
</dbReference>
<dbReference type="InterPro" id="IPR051223">
    <property type="entry name" value="Polycystin"/>
</dbReference>
<name>A0A8K0EE53_BRALA</name>
<dbReference type="Proteomes" id="UP000838412">
    <property type="component" value="Chromosome 16"/>
</dbReference>
<feature type="transmembrane region" description="Helical" evidence="11">
    <location>
        <begin position="1858"/>
        <end position="1879"/>
    </location>
</feature>
<evidence type="ECO:0000256" key="9">
    <source>
        <dbReference type="PROSITE-ProRule" id="PRU00152"/>
    </source>
</evidence>
<gene>
    <name evidence="14" type="primary">PKDREJ</name>
    <name evidence="14" type="ORF">BLAG_LOCUS9683</name>
</gene>
<evidence type="ECO:0000259" key="13">
    <source>
        <dbReference type="PROSITE" id="PS50853"/>
    </source>
</evidence>
<feature type="compositionally biased region" description="Acidic residues" evidence="10">
    <location>
        <begin position="411"/>
        <end position="431"/>
    </location>
</feature>
<dbReference type="SMART" id="SM00308">
    <property type="entry name" value="LH2"/>
    <property type="match status" value="1"/>
</dbReference>
<feature type="domain" description="Fibronectin type-III" evidence="13">
    <location>
        <begin position="204"/>
        <end position="296"/>
    </location>
</feature>
<dbReference type="InterPro" id="IPR001024">
    <property type="entry name" value="PLAT/LH2_dom"/>
</dbReference>
<feature type="transmembrane region" description="Helical" evidence="11">
    <location>
        <begin position="1726"/>
        <end position="1745"/>
    </location>
</feature>
<dbReference type="PRINTS" id="PR01433">
    <property type="entry name" value="POLYCYSTIN2"/>
</dbReference>
<dbReference type="InterPro" id="IPR046338">
    <property type="entry name" value="GAIN_dom_sf"/>
</dbReference>
<dbReference type="PROSITE" id="PS50095">
    <property type="entry name" value="PLAT"/>
    <property type="match status" value="1"/>
</dbReference>
<dbReference type="PROSITE" id="PS50853">
    <property type="entry name" value="FN3"/>
    <property type="match status" value="3"/>
</dbReference>
<feature type="domain" description="PLAT" evidence="12">
    <location>
        <begin position="1033"/>
        <end position="1151"/>
    </location>
</feature>
<dbReference type="InterPro" id="IPR036116">
    <property type="entry name" value="FN3_sf"/>
</dbReference>
<evidence type="ECO:0000256" key="10">
    <source>
        <dbReference type="SAM" id="MobiDB-lite"/>
    </source>
</evidence>
<dbReference type="Pfam" id="PF01825">
    <property type="entry name" value="GPS"/>
    <property type="match status" value="1"/>
</dbReference>
<evidence type="ECO:0000256" key="5">
    <source>
        <dbReference type="ARBA" id="ARBA00022989"/>
    </source>
</evidence>
<evidence type="ECO:0000256" key="11">
    <source>
        <dbReference type="SAM" id="Phobius"/>
    </source>
</evidence>
<dbReference type="Pfam" id="PF01477">
    <property type="entry name" value="PLAT"/>
    <property type="match status" value="1"/>
</dbReference>
<comment type="caution">
    <text evidence="9">Lacks conserved residue(s) required for the propagation of feature annotation.</text>
</comment>
<dbReference type="CDD" id="cd00063">
    <property type="entry name" value="FN3"/>
    <property type="match status" value="4"/>
</dbReference>
<feature type="transmembrane region" description="Helical" evidence="11">
    <location>
        <begin position="989"/>
        <end position="1008"/>
    </location>
</feature>
<evidence type="ECO:0000256" key="8">
    <source>
        <dbReference type="PIRSR" id="PIRSR603915-2"/>
    </source>
</evidence>
<comment type="similarity">
    <text evidence="2">Belongs to the polycystin family.</text>
</comment>
<evidence type="ECO:0000313" key="15">
    <source>
        <dbReference type="Proteomes" id="UP000838412"/>
    </source>
</evidence>
<dbReference type="GO" id="GO:0005262">
    <property type="term" value="F:calcium channel activity"/>
    <property type="evidence" value="ECO:0007669"/>
    <property type="project" value="TreeGrafter"/>
</dbReference>
<dbReference type="Gene3D" id="2.60.220.50">
    <property type="match status" value="1"/>
</dbReference>
<feature type="domain" description="Fibronectin type-III" evidence="13">
    <location>
        <begin position="109"/>
        <end position="203"/>
    </location>
</feature>
<feature type="disulfide bond" evidence="8">
    <location>
        <begin position="1580"/>
        <end position="1591"/>
    </location>
</feature>
<keyword evidence="4" id="KW-0732">Signal</keyword>
<keyword evidence="6 11" id="KW-0472">Membrane</keyword>
<dbReference type="PANTHER" id="PTHR10877">
    <property type="entry name" value="POLYCYSTIN FAMILY MEMBER"/>
    <property type="match status" value="1"/>
</dbReference>
<dbReference type="Gene3D" id="2.60.40.10">
    <property type="entry name" value="Immunoglobulins"/>
    <property type="match status" value="4"/>
</dbReference>
<evidence type="ECO:0000313" key="14">
    <source>
        <dbReference type="EMBL" id="CAH1248331.1"/>
    </source>
</evidence>
<evidence type="ECO:0000259" key="12">
    <source>
        <dbReference type="PROSITE" id="PS50095"/>
    </source>
</evidence>
<dbReference type="EMBL" id="OV696701">
    <property type="protein sequence ID" value="CAH1248331.1"/>
    <property type="molecule type" value="Genomic_DNA"/>
</dbReference>
<dbReference type="PANTHER" id="PTHR10877:SF194">
    <property type="entry name" value="LOCATION OF VULVA DEFECTIVE 1"/>
    <property type="match status" value="1"/>
</dbReference>
<feature type="transmembrane region" description="Helical" evidence="11">
    <location>
        <begin position="1765"/>
        <end position="1783"/>
    </location>
</feature>
<dbReference type="Pfam" id="PF00041">
    <property type="entry name" value="fn3"/>
    <property type="match status" value="3"/>
</dbReference>
<dbReference type="SUPFAM" id="SSF49265">
    <property type="entry name" value="Fibronectin type III"/>
    <property type="match status" value="3"/>
</dbReference>
<feature type="transmembrane region" description="Helical" evidence="11">
    <location>
        <begin position="1818"/>
        <end position="1838"/>
    </location>
</feature>
<dbReference type="InterPro" id="IPR003915">
    <property type="entry name" value="PKD_2"/>
</dbReference>
<dbReference type="SMART" id="SM00060">
    <property type="entry name" value="FN3"/>
    <property type="match status" value="4"/>
</dbReference>
<dbReference type="OrthoDB" id="10055628at2759"/>
<dbReference type="InterPro" id="IPR046791">
    <property type="entry name" value="Polycystin_dom"/>
</dbReference>
<dbReference type="Gene3D" id="2.60.60.20">
    <property type="entry name" value="PLAT/LH2 domain"/>
    <property type="match status" value="1"/>
</dbReference>
<feature type="domain" description="Fibronectin type-III" evidence="13">
    <location>
        <begin position="21"/>
        <end position="108"/>
    </location>
</feature>
<accession>A0A8K0EE53</accession>
<dbReference type="GO" id="GO:0005509">
    <property type="term" value="F:calcium ion binding"/>
    <property type="evidence" value="ECO:0007669"/>
    <property type="project" value="InterPro"/>
</dbReference>
<evidence type="ECO:0000256" key="3">
    <source>
        <dbReference type="ARBA" id="ARBA00022692"/>
    </source>
</evidence>